<evidence type="ECO:0000256" key="1">
    <source>
        <dbReference type="SAM" id="MobiDB-lite"/>
    </source>
</evidence>
<proteinExistence type="predicted"/>
<feature type="compositionally biased region" description="Basic residues" evidence="1">
    <location>
        <begin position="1"/>
        <end position="11"/>
    </location>
</feature>
<dbReference type="AlphaFoldDB" id="A0A7S4EML0"/>
<accession>A0A7S4EML0</accession>
<dbReference type="EMBL" id="HBIX01022308">
    <property type="protein sequence ID" value="CAE0722857.1"/>
    <property type="molecule type" value="Transcribed_RNA"/>
</dbReference>
<name>A0A7S4EML0_9STRA</name>
<feature type="region of interest" description="Disordered" evidence="1">
    <location>
        <begin position="476"/>
        <end position="526"/>
    </location>
</feature>
<sequence>MPLPCRRRQQQGRRPPIIIRRDPNDHTQRCTRNLRTLLRCIAFLPLCYLLLERALFFFPSFESNSALAGYLDVQHIAVTITVKTKTKDDSPRNAATLTSTARIQKSLEEITQPFRLTDTESVYCPVKGTKSVTGYHHLVLNTTATATADPRVKVPTRQQQQQKQQQPPKIPKILHQQGKSRCVPSALYDINQQWKQHLLSGDDTNKDNNKDGEWSIYFHTEDAMARLFRAIIVARQRGGDEEKGYNYNGDVWSIIGGNEFPHLEQVVRNCVANGSFLQRLLWRFLCLYTYGGVYADLESAPSSLLSYYDNGGDSDSNPNSNSNLNTIIGDNRNDAILFLVASDNGNGNNNLRKNTPPPRGTINTNIMAVPPEHPLLFYAVQFLLYRITTDGYEYSERDGFDYDDKASQSRIVSDVLTGSLVEFLGHAGGEHRNNANTYGRRAATTYSGTDNRTVTIIGPAADSRSNDADFLQKILQEKPRDSPSSSGGGSGSSMLLNDNTETKGRSRSGLDEYEHKSRRKSPPSCLRKILADVSISEAAT</sequence>
<organism evidence="2">
    <name type="scientific">Pseudo-nitzschia australis</name>
    <dbReference type="NCBI Taxonomy" id="44445"/>
    <lineage>
        <taxon>Eukaryota</taxon>
        <taxon>Sar</taxon>
        <taxon>Stramenopiles</taxon>
        <taxon>Ochrophyta</taxon>
        <taxon>Bacillariophyta</taxon>
        <taxon>Bacillariophyceae</taxon>
        <taxon>Bacillariophycidae</taxon>
        <taxon>Bacillariales</taxon>
        <taxon>Bacillariaceae</taxon>
        <taxon>Pseudo-nitzschia</taxon>
    </lineage>
</organism>
<protein>
    <submittedName>
        <fullName evidence="2">Uncharacterized protein</fullName>
    </submittedName>
</protein>
<evidence type="ECO:0000313" key="2">
    <source>
        <dbReference type="EMBL" id="CAE0722857.1"/>
    </source>
</evidence>
<gene>
    <name evidence="2" type="ORF">PAUS00366_LOCUS15613</name>
</gene>
<feature type="region of interest" description="Disordered" evidence="1">
    <location>
        <begin position="146"/>
        <end position="171"/>
    </location>
</feature>
<feature type="compositionally biased region" description="Basic and acidic residues" evidence="1">
    <location>
        <begin position="500"/>
        <end position="515"/>
    </location>
</feature>
<reference evidence="2" key="1">
    <citation type="submission" date="2021-01" db="EMBL/GenBank/DDBJ databases">
        <authorList>
            <person name="Corre E."/>
            <person name="Pelletier E."/>
            <person name="Niang G."/>
            <person name="Scheremetjew M."/>
            <person name="Finn R."/>
            <person name="Kale V."/>
            <person name="Holt S."/>
            <person name="Cochrane G."/>
            <person name="Meng A."/>
            <person name="Brown T."/>
            <person name="Cohen L."/>
        </authorList>
    </citation>
    <scope>NUCLEOTIDE SEQUENCE</scope>
    <source>
        <strain evidence="2">10249 10 AB</strain>
    </source>
</reference>
<feature type="compositionally biased region" description="Low complexity" evidence="1">
    <location>
        <begin position="158"/>
        <end position="171"/>
    </location>
</feature>
<feature type="region of interest" description="Disordered" evidence="1">
    <location>
        <begin position="1"/>
        <end position="24"/>
    </location>
</feature>